<dbReference type="AlphaFoldDB" id="A0A1J4V649"/>
<dbReference type="EMBL" id="MNVM01000013">
    <property type="protein sequence ID" value="OIO29759.1"/>
    <property type="molecule type" value="Genomic_DNA"/>
</dbReference>
<gene>
    <name evidence="1" type="ORF">AUJ22_00810</name>
</gene>
<proteinExistence type="predicted"/>
<reference evidence="1 2" key="1">
    <citation type="journal article" date="2016" name="Environ. Microbiol.">
        <title>Genomic resolution of a cold subsurface aquifer community provides metabolic insights for novel microbes adapted to high CO concentrations.</title>
        <authorList>
            <person name="Probst A.J."/>
            <person name="Castelle C.J."/>
            <person name="Singh A."/>
            <person name="Brown C.T."/>
            <person name="Anantharaman K."/>
            <person name="Sharon I."/>
            <person name="Hug L.A."/>
            <person name="Burstein D."/>
            <person name="Emerson J.B."/>
            <person name="Thomas B.C."/>
            <person name="Banfield J.F."/>
        </authorList>
    </citation>
    <scope>NUCLEOTIDE SEQUENCE [LARGE SCALE GENOMIC DNA]</scope>
    <source>
        <strain evidence="1">CG1_02_31_12</strain>
    </source>
</reference>
<dbReference type="Proteomes" id="UP000185769">
    <property type="component" value="Unassembled WGS sequence"/>
</dbReference>
<protein>
    <recommendedName>
        <fullName evidence="3">P/Homo B domain-containing protein</fullName>
    </recommendedName>
</protein>
<evidence type="ECO:0000313" key="2">
    <source>
        <dbReference type="Proteomes" id="UP000185769"/>
    </source>
</evidence>
<comment type="caution">
    <text evidence="1">The sequence shown here is derived from an EMBL/GenBank/DDBJ whole genome shotgun (WGS) entry which is preliminary data.</text>
</comment>
<evidence type="ECO:0008006" key="3">
    <source>
        <dbReference type="Google" id="ProtNLM"/>
    </source>
</evidence>
<accession>A0A1J4V649</accession>
<name>A0A1J4V649_9BACT</name>
<organism evidence="1 2">
    <name type="scientific">Candidatus Nomurabacteria bacterium CG1_02_31_12</name>
    <dbReference type="NCBI Taxonomy" id="1805280"/>
    <lineage>
        <taxon>Bacteria</taxon>
        <taxon>Candidatus Nomuraibacteriota</taxon>
    </lineage>
</organism>
<evidence type="ECO:0000313" key="1">
    <source>
        <dbReference type="EMBL" id="OIO29759.1"/>
    </source>
</evidence>
<sequence length="98" mass="10650">MTVGTKTYLNDTGTAIIIDAGEDLSTASLMKIKYLKPSGASGAWIATIVSGEPTKTRYITLSNDLDESGTWKIQLYVEFSTWKGHGEIASFVVYDPIV</sequence>